<dbReference type="RefSeq" id="WP_395804464.1">
    <property type="nucleotide sequence ID" value="NZ_CP043494.1"/>
</dbReference>
<dbReference type="Pfam" id="PF00753">
    <property type="entry name" value="Lactamase_B"/>
    <property type="match status" value="1"/>
</dbReference>
<dbReference type="InterPro" id="IPR050855">
    <property type="entry name" value="NDM-1-like"/>
</dbReference>
<accession>A0ABY9WXC2</accession>
<gene>
    <name evidence="4" type="ORF">F0U60_29240</name>
</gene>
<keyword evidence="2" id="KW-1133">Transmembrane helix</keyword>
<dbReference type="Gene3D" id="3.60.15.10">
    <property type="entry name" value="Ribonuclease Z/Hydroxyacylglutathione hydrolase-like"/>
    <property type="match status" value="1"/>
</dbReference>
<dbReference type="Proteomes" id="UP001611383">
    <property type="component" value="Chromosome"/>
</dbReference>
<comment type="similarity">
    <text evidence="1">Belongs to the metallo-beta-lactamase superfamily. Class-B beta-lactamase family.</text>
</comment>
<dbReference type="CDD" id="cd16282">
    <property type="entry name" value="metallo-hydrolase-like_MBL-fold"/>
    <property type="match status" value="1"/>
</dbReference>
<evidence type="ECO:0000259" key="3">
    <source>
        <dbReference type="SMART" id="SM00849"/>
    </source>
</evidence>
<proteinExistence type="inferred from homology"/>
<dbReference type="SMART" id="SM00849">
    <property type="entry name" value="Lactamase_B"/>
    <property type="match status" value="1"/>
</dbReference>
<dbReference type="Gene3D" id="3.30.530.20">
    <property type="match status" value="1"/>
</dbReference>
<evidence type="ECO:0000313" key="4">
    <source>
        <dbReference type="EMBL" id="WNG47759.1"/>
    </source>
</evidence>
<dbReference type="SUPFAM" id="SSF55961">
    <property type="entry name" value="Bet v1-like"/>
    <property type="match status" value="1"/>
</dbReference>
<dbReference type="EMBL" id="CP043494">
    <property type="protein sequence ID" value="WNG47759.1"/>
    <property type="molecule type" value="Genomic_DNA"/>
</dbReference>
<dbReference type="PANTHER" id="PTHR42951">
    <property type="entry name" value="METALLO-BETA-LACTAMASE DOMAIN-CONTAINING"/>
    <property type="match status" value="1"/>
</dbReference>
<evidence type="ECO:0000256" key="1">
    <source>
        <dbReference type="ARBA" id="ARBA00005250"/>
    </source>
</evidence>
<keyword evidence="5" id="KW-1185">Reference proteome</keyword>
<feature type="transmembrane region" description="Helical" evidence="2">
    <location>
        <begin position="190"/>
        <end position="211"/>
    </location>
</feature>
<protein>
    <submittedName>
        <fullName evidence="4">MBL fold metallo-hydrolase</fullName>
    </submittedName>
</protein>
<organism evidence="4 5">
    <name type="scientific">Archangium minus</name>
    <dbReference type="NCBI Taxonomy" id="83450"/>
    <lineage>
        <taxon>Bacteria</taxon>
        <taxon>Pseudomonadati</taxon>
        <taxon>Myxococcota</taxon>
        <taxon>Myxococcia</taxon>
        <taxon>Myxococcales</taxon>
        <taxon>Cystobacterineae</taxon>
        <taxon>Archangiaceae</taxon>
        <taxon>Archangium</taxon>
    </lineage>
</organism>
<dbReference type="InterPro" id="IPR023393">
    <property type="entry name" value="START-like_dom_sf"/>
</dbReference>
<sequence length="490" mass="55608">MAETDTDKDRKEELAAAPSMEPVKGTVEVDIPIDVLWSFFTRADLWPRWNECFLWAKNRDLKWGHQLVWAFHPIRWWYPYYMPAMAKIVELEPKGPERKVTWEVTVLPGFYARHTYHMEDLGNGRTRFGSYEKAMGWSFNLMKSFWIAHFTFVKDRSLEGAKTLEPIYRETGRLDETTVRGDPSRTARGLAMPMAASLALGAAGVGTWFYASFLRQEVVELAPGVRMVMGGGGNTLVVEGTREALLVDTKFPPGANQLRKWVSENVQKPVKHVVSTHYHYDHTLGNDMYPGANRIAHKAVPELMRRNEALQAKLHPLGMANVLVGDEPMRMDLGEREVVLFHPGTAHTGGDLCVWLPKEKILMTGDLFFFTYYPFFDLKQGGANLEGLIRAARKLVATYPDAMVVPGHGPIARTSDLARYADYLQFLQDRVKEGLQQGLDEQQLAKQFNDEISKWGLGILPSFHDNQLTWATSESNVRDAYSLVKQAQAR</sequence>
<name>A0ABY9WXC2_9BACT</name>
<feature type="domain" description="Metallo-beta-lactamase" evidence="3">
    <location>
        <begin position="232"/>
        <end position="408"/>
    </location>
</feature>
<reference evidence="4 5" key="1">
    <citation type="submission" date="2019-08" db="EMBL/GenBank/DDBJ databases">
        <title>Archangium and Cystobacter genomes.</title>
        <authorList>
            <person name="Chen I.-C.K."/>
            <person name="Wielgoss S."/>
        </authorList>
    </citation>
    <scope>NUCLEOTIDE SEQUENCE [LARGE SCALE GENOMIC DNA]</scope>
    <source>
        <strain evidence="4 5">Cbm 6</strain>
    </source>
</reference>
<evidence type="ECO:0000313" key="5">
    <source>
        <dbReference type="Proteomes" id="UP001611383"/>
    </source>
</evidence>
<evidence type="ECO:0000256" key="2">
    <source>
        <dbReference type="SAM" id="Phobius"/>
    </source>
</evidence>
<dbReference type="InterPro" id="IPR036866">
    <property type="entry name" value="RibonucZ/Hydroxyglut_hydro"/>
</dbReference>
<dbReference type="PANTHER" id="PTHR42951:SF4">
    <property type="entry name" value="ACYL-COENZYME A THIOESTERASE MBLAC2"/>
    <property type="match status" value="1"/>
</dbReference>
<keyword evidence="2" id="KW-0812">Transmembrane</keyword>
<dbReference type="SUPFAM" id="SSF56281">
    <property type="entry name" value="Metallo-hydrolase/oxidoreductase"/>
    <property type="match status" value="1"/>
</dbReference>
<keyword evidence="2" id="KW-0472">Membrane</keyword>
<dbReference type="InterPro" id="IPR001279">
    <property type="entry name" value="Metallo-B-lactamas"/>
</dbReference>